<reference evidence="6 7" key="1">
    <citation type="submission" date="2020-04" db="EMBL/GenBank/DDBJ databases">
        <title>Perkinsus chesapeaki whole genome sequence.</title>
        <authorList>
            <person name="Bogema D.R."/>
        </authorList>
    </citation>
    <scope>NUCLEOTIDE SEQUENCE [LARGE SCALE GENOMIC DNA]</scope>
    <source>
        <strain evidence="6">ATCC PRA-425</strain>
    </source>
</reference>
<dbReference type="PROSITE" id="PS00070">
    <property type="entry name" value="ALDEHYDE_DEHYDR_CYS"/>
    <property type="match status" value="1"/>
</dbReference>
<dbReference type="PANTHER" id="PTHR11699">
    <property type="entry name" value="ALDEHYDE DEHYDROGENASE-RELATED"/>
    <property type="match status" value="1"/>
</dbReference>
<evidence type="ECO:0000256" key="1">
    <source>
        <dbReference type="ARBA" id="ARBA00009986"/>
    </source>
</evidence>
<evidence type="ECO:0000256" key="3">
    <source>
        <dbReference type="PROSITE-ProRule" id="PRU10007"/>
    </source>
</evidence>
<feature type="active site" evidence="3">
    <location>
        <position position="257"/>
    </location>
</feature>
<dbReference type="OrthoDB" id="423271at2759"/>
<dbReference type="Proteomes" id="UP000591131">
    <property type="component" value="Unassembled WGS sequence"/>
</dbReference>
<dbReference type="SUPFAM" id="SSF53720">
    <property type="entry name" value="ALDH-like"/>
    <property type="match status" value="1"/>
</dbReference>
<dbReference type="FunFam" id="3.40.309.10:FF:000001">
    <property type="entry name" value="Mitochondrial aldehyde dehydrogenase 2"/>
    <property type="match status" value="1"/>
</dbReference>
<dbReference type="GO" id="GO:0016620">
    <property type="term" value="F:oxidoreductase activity, acting on the aldehyde or oxo group of donors, NAD or NADP as acceptor"/>
    <property type="evidence" value="ECO:0007669"/>
    <property type="project" value="InterPro"/>
</dbReference>
<dbReference type="CDD" id="cd07091">
    <property type="entry name" value="ALDH_F1-2_Ald2-like"/>
    <property type="match status" value="1"/>
</dbReference>
<dbReference type="InterPro" id="IPR015590">
    <property type="entry name" value="Aldehyde_DH_dom"/>
</dbReference>
<evidence type="ECO:0000313" key="7">
    <source>
        <dbReference type="Proteomes" id="UP000591131"/>
    </source>
</evidence>
<dbReference type="InterPro" id="IPR029510">
    <property type="entry name" value="Ald_DH_CS_GLU"/>
</dbReference>
<feature type="domain" description="Aldehyde dehydrogenase" evidence="5">
    <location>
        <begin position="22"/>
        <end position="480"/>
    </location>
</feature>
<sequence>MTSPSACGLTIQTKLFINNEYVSAKSGQCLTSINPVDGEPIATVEVAGAEDIDIAVKAAREAFNTWKDSDGSFRRDCLYRLAQLMESHQDQLAELESLDNGKPVTLAKAADISLCIKIYKYFAGWADKILGNVVPVEGHNICLTVKEATGVVGQIIPWNFPLALQAWKLGPALAVGCTVVMKLSEKTPLTGLLFGQLIKEAGFPPGVVNIVNGGPEVGELIARHMDIDKVAFTGSSVTGPKILKASAESNMKKVTLELGGKSPMIVCDDADLDQALAASDIGLFLNHGQCCCAASRIYVQRGVYDEFVRKAVERAKCRKVGDPKDIATDQGPQVDKIQFDRVMSYIQSGIDEGADLLCGGKRLGSKGYFIEPTVFGNVQDHMRISREEIFGPVMQIAPFDTLEEAVRRANDTQFGLAAGVCTRSIGKATKIARELKAGTVWINSYDNFDPAAPFGGYKMSGWGREKGKEALDNYIETKTIMWPIDETIV</sequence>
<dbReference type="InterPro" id="IPR016160">
    <property type="entry name" value="Ald_DH_CS_CYS"/>
</dbReference>
<dbReference type="Gene3D" id="3.40.309.10">
    <property type="entry name" value="Aldehyde Dehydrogenase, Chain A, domain 2"/>
    <property type="match status" value="1"/>
</dbReference>
<evidence type="ECO:0000256" key="4">
    <source>
        <dbReference type="RuleBase" id="RU003345"/>
    </source>
</evidence>
<evidence type="ECO:0000259" key="5">
    <source>
        <dbReference type="Pfam" id="PF00171"/>
    </source>
</evidence>
<evidence type="ECO:0000313" key="6">
    <source>
        <dbReference type="EMBL" id="KAF4677940.1"/>
    </source>
</evidence>
<dbReference type="EMBL" id="JAAPAO010000005">
    <property type="protein sequence ID" value="KAF4677940.1"/>
    <property type="molecule type" value="Genomic_DNA"/>
</dbReference>
<dbReference type="Pfam" id="PF00171">
    <property type="entry name" value="Aldedh"/>
    <property type="match status" value="1"/>
</dbReference>
<dbReference type="InterPro" id="IPR016163">
    <property type="entry name" value="Ald_DH_C"/>
</dbReference>
<proteinExistence type="inferred from homology"/>
<comment type="similarity">
    <text evidence="1 4">Belongs to the aldehyde dehydrogenase family.</text>
</comment>
<dbReference type="AlphaFoldDB" id="A0A7J6N3A4"/>
<dbReference type="InterPro" id="IPR016162">
    <property type="entry name" value="Ald_DH_N"/>
</dbReference>
<dbReference type="InterPro" id="IPR016161">
    <property type="entry name" value="Ald_DH/histidinol_DH"/>
</dbReference>
<dbReference type="PROSITE" id="PS00687">
    <property type="entry name" value="ALDEHYDE_DEHYDR_GLU"/>
    <property type="match status" value="1"/>
</dbReference>
<dbReference type="FunFam" id="3.40.605.10:FF:000001">
    <property type="entry name" value="Aldehyde dehydrogenase 1"/>
    <property type="match status" value="1"/>
</dbReference>
<organism evidence="6 7">
    <name type="scientific">Perkinsus chesapeaki</name>
    <name type="common">Clam parasite</name>
    <name type="synonym">Perkinsus andrewsi</name>
    <dbReference type="NCBI Taxonomy" id="330153"/>
    <lineage>
        <taxon>Eukaryota</taxon>
        <taxon>Sar</taxon>
        <taxon>Alveolata</taxon>
        <taxon>Perkinsozoa</taxon>
        <taxon>Perkinsea</taxon>
        <taxon>Perkinsida</taxon>
        <taxon>Perkinsidae</taxon>
        <taxon>Perkinsus</taxon>
    </lineage>
</organism>
<gene>
    <name evidence="6" type="primary">ALDH1A2</name>
    <name evidence="6" type="ORF">FOL47_008044</name>
</gene>
<keyword evidence="7" id="KW-1185">Reference proteome</keyword>
<comment type="caution">
    <text evidence="6">The sequence shown here is derived from an EMBL/GenBank/DDBJ whole genome shotgun (WGS) entry which is preliminary data.</text>
</comment>
<keyword evidence="2 4" id="KW-0560">Oxidoreductase</keyword>
<accession>A0A7J6N3A4</accession>
<dbReference type="Gene3D" id="3.40.605.10">
    <property type="entry name" value="Aldehyde Dehydrogenase, Chain A, domain 1"/>
    <property type="match status" value="1"/>
</dbReference>
<protein>
    <submittedName>
        <fullName evidence="6">Aldehyde dehydrogenase</fullName>
    </submittedName>
</protein>
<name>A0A7J6N3A4_PERCH</name>
<evidence type="ECO:0000256" key="2">
    <source>
        <dbReference type="ARBA" id="ARBA00023002"/>
    </source>
</evidence>
<dbReference type="FunFam" id="3.40.605.10:FF:000026">
    <property type="entry name" value="Aldehyde dehydrogenase, putative"/>
    <property type="match status" value="1"/>
</dbReference>